<dbReference type="GO" id="GO:0005739">
    <property type="term" value="C:mitochondrion"/>
    <property type="evidence" value="ECO:0007669"/>
    <property type="project" value="UniProtKB-SubCell"/>
</dbReference>
<dbReference type="EMBL" id="JAANYQ010000009">
    <property type="protein sequence ID" value="KAF4122395.1"/>
    <property type="molecule type" value="Genomic_DNA"/>
</dbReference>
<comment type="catalytic activity">
    <reaction evidence="3">
        <text>DNA(n) + a 2'-deoxyribonucleoside 5'-triphosphate = DNA(n+1) + diphosphate</text>
        <dbReference type="Rhea" id="RHEA:22508"/>
        <dbReference type="Rhea" id="RHEA-COMP:17339"/>
        <dbReference type="Rhea" id="RHEA-COMP:17340"/>
        <dbReference type="ChEBI" id="CHEBI:33019"/>
        <dbReference type="ChEBI" id="CHEBI:61560"/>
        <dbReference type="ChEBI" id="CHEBI:173112"/>
        <dbReference type="EC" id="2.7.7.49"/>
    </reaction>
</comment>
<organism evidence="5 6">
    <name type="scientific">Geosmithia morbida</name>
    <dbReference type="NCBI Taxonomy" id="1094350"/>
    <lineage>
        <taxon>Eukaryota</taxon>
        <taxon>Fungi</taxon>
        <taxon>Dikarya</taxon>
        <taxon>Ascomycota</taxon>
        <taxon>Pezizomycotina</taxon>
        <taxon>Sordariomycetes</taxon>
        <taxon>Hypocreomycetidae</taxon>
        <taxon>Hypocreales</taxon>
        <taxon>Bionectriaceae</taxon>
        <taxon>Geosmithia</taxon>
    </lineage>
</organism>
<dbReference type="Gene3D" id="3.30.70.2630">
    <property type="match status" value="1"/>
</dbReference>
<protein>
    <recommendedName>
        <fullName evidence="3">Telomerase reverse transcriptase</fullName>
        <ecNumber evidence="3">2.7.7.49</ecNumber>
    </recommendedName>
    <alternativeName>
        <fullName evidence="3">Telomerase catalytic subunit</fullName>
    </alternativeName>
</protein>
<comment type="caution">
    <text evidence="5">The sequence shown here is derived from an EMBL/GenBank/DDBJ whole genome shotgun (WGS) entry which is preliminary data.</text>
</comment>
<dbReference type="GO" id="GO:0042162">
    <property type="term" value="F:telomeric DNA binding"/>
    <property type="evidence" value="ECO:0007669"/>
    <property type="project" value="TreeGrafter"/>
</dbReference>
<dbReference type="AlphaFoldDB" id="A0A9P4YUP8"/>
<dbReference type="PANTHER" id="PTHR12066:SF0">
    <property type="entry name" value="TELOMERASE REVERSE TRANSCRIPTASE"/>
    <property type="match status" value="1"/>
</dbReference>
<comment type="function">
    <text evidence="3">Telomerase is a ribonucleoprotein enzyme essential for the replication of chromosome termini in most eukaryotes. It elongates telomeres. It is a reverse transcriptase that adds simple sequence repeats to chromosome ends by copying a template sequence within the RNA component of the enzyme.</text>
</comment>
<dbReference type="InterPro" id="IPR000477">
    <property type="entry name" value="RT_dom"/>
</dbReference>
<evidence type="ECO:0000259" key="4">
    <source>
        <dbReference type="PROSITE" id="PS50878"/>
    </source>
</evidence>
<dbReference type="PROSITE" id="PS50878">
    <property type="entry name" value="RT_POL"/>
    <property type="match status" value="1"/>
</dbReference>
<gene>
    <name evidence="5" type="ORF">GMORB2_7387</name>
</gene>
<reference evidence="5" key="1">
    <citation type="submission" date="2020-03" db="EMBL/GenBank/DDBJ databases">
        <title>Site-based positive gene gene selection in Geosmithia morbida across the United States reveals a broad range of putative effectors and factors for local host and environmental adapation.</title>
        <authorList>
            <person name="Onufrak A."/>
            <person name="Murdoch R.W."/>
            <person name="Gazis R."/>
            <person name="Huff M."/>
            <person name="Staton M."/>
            <person name="Klingeman W."/>
            <person name="Hadziabdic D."/>
        </authorList>
    </citation>
    <scope>NUCLEOTIDE SEQUENCE</scope>
    <source>
        <strain evidence="5">1262</strain>
    </source>
</reference>
<dbReference type="GO" id="GO:0046872">
    <property type="term" value="F:metal ion binding"/>
    <property type="evidence" value="ECO:0007669"/>
    <property type="project" value="UniProtKB-KW"/>
</dbReference>
<evidence type="ECO:0000313" key="6">
    <source>
        <dbReference type="Proteomes" id="UP000749293"/>
    </source>
</evidence>
<dbReference type="GO" id="GO:0000781">
    <property type="term" value="C:chromosome, telomeric region"/>
    <property type="evidence" value="ECO:0007669"/>
    <property type="project" value="UniProtKB-SubCell"/>
</dbReference>
<keyword evidence="3" id="KW-0808">Transferase</keyword>
<proteinExistence type="inferred from homology"/>
<dbReference type="Pfam" id="PF00078">
    <property type="entry name" value="RVT_1"/>
    <property type="match status" value="1"/>
</dbReference>
<dbReference type="RefSeq" id="XP_035321047.1">
    <property type="nucleotide sequence ID" value="XM_035469352.1"/>
</dbReference>
<keyword evidence="2" id="KW-0496">Mitochondrion</keyword>
<dbReference type="CDD" id="cd01648">
    <property type="entry name" value="TERT"/>
    <property type="match status" value="1"/>
</dbReference>
<keyword evidence="3" id="KW-0779">Telomere</keyword>
<comment type="similarity">
    <text evidence="3">Belongs to the reverse transcriptase family. Telomerase subfamily.</text>
</comment>
<dbReference type="EC" id="2.7.7.49" evidence="3"/>
<dbReference type="InterPro" id="IPR003545">
    <property type="entry name" value="Telomerase_RT"/>
</dbReference>
<keyword evidence="3 5" id="KW-0695">RNA-directed DNA polymerase</keyword>
<keyword evidence="3" id="KW-0479">Metal-binding</keyword>
<name>A0A9P4YUP8_9HYPO</name>
<keyword evidence="6" id="KW-1185">Reference proteome</keyword>
<dbReference type="GO" id="GO:0070034">
    <property type="term" value="F:telomerase RNA binding"/>
    <property type="evidence" value="ECO:0007669"/>
    <property type="project" value="TreeGrafter"/>
</dbReference>
<evidence type="ECO:0000313" key="5">
    <source>
        <dbReference type="EMBL" id="KAF4122395.1"/>
    </source>
</evidence>
<dbReference type="PANTHER" id="PTHR12066">
    <property type="entry name" value="TELOMERASE REVERSE TRANSCRIPTASE"/>
    <property type="match status" value="1"/>
</dbReference>
<evidence type="ECO:0000256" key="1">
    <source>
        <dbReference type="ARBA" id="ARBA00004173"/>
    </source>
</evidence>
<dbReference type="SUPFAM" id="SSF56672">
    <property type="entry name" value="DNA/RNA polymerases"/>
    <property type="match status" value="1"/>
</dbReference>
<feature type="domain" description="Reverse transcriptase" evidence="4">
    <location>
        <begin position="15"/>
        <end position="343"/>
    </location>
</feature>
<keyword evidence="3" id="KW-0158">Chromosome</keyword>
<evidence type="ECO:0000256" key="2">
    <source>
        <dbReference type="ARBA" id="ARBA00023128"/>
    </source>
</evidence>
<dbReference type="GeneID" id="55973610"/>
<dbReference type="GO" id="GO:0000333">
    <property type="term" value="C:telomerase catalytic core complex"/>
    <property type="evidence" value="ECO:0007669"/>
    <property type="project" value="TreeGrafter"/>
</dbReference>
<dbReference type="InterPro" id="IPR043502">
    <property type="entry name" value="DNA/RNA_pol_sf"/>
</dbReference>
<dbReference type="GO" id="GO:0007004">
    <property type="term" value="P:telomere maintenance via telomerase"/>
    <property type="evidence" value="ECO:0007669"/>
    <property type="project" value="TreeGrafter"/>
</dbReference>
<dbReference type="GO" id="GO:0003720">
    <property type="term" value="F:telomerase activity"/>
    <property type="evidence" value="ECO:0007669"/>
    <property type="project" value="InterPro"/>
</dbReference>
<keyword evidence="3" id="KW-0539">Nucleus</keyword>
<accession>A0A9P4YUP8</accession>
<dbReference type="OrthoDB" id="289721at2759"/>
<comment type="subcellular location">
    <subcellularLocation>
        <location evidence="1">Mitochondrion</location>
    </subcellularLocation>
    <subcellularLocation>
        <location evidence="3">Nucleus</location>
    </subcellularLocation>
    <subcellularLocation>
        <location evidence="3">Chromosome</location>
        <location evidence="3">Telomere</location>
    </subcellularLocation>
</comment>
<dbReference type="Proteomes" id="UP000749293">
    <property type="component" value="Unassembled WGS sequence"/>
</dbReference>
<evidence type="ECO:0000256" key="3">
    <source>
        <dbReference type="RuleBase" id="RU365061"/>
    </source>
</evidence>
<keyword evidence="3" id="KW-0460">Magnesium</keyword>
<sequence>MATLKKTMFEEVRFADAKSVLDSRTLGYNQIRLLPKGRNLRPIMNLRRRVMAKRGPKTLGPSINTILKPVHTFLKLEGARNPEKLGSTLFSVNDIYTKLKSFKASLGPNHQPLYFAKVDVHAAFDTIPQDAVVRLMGSVPSQEQYEIAKHAEVTPGERSVAEAARTVTKPLCRWYATALGDGESANFPDRLETNLGTGKKNTVFIGTAARRTYDAANLLGLLAEHVTRNLVKIGKKYYRQKVGIPQGSILSSFLCNYFYADLEVRYLGFLNDGSSDSLLLRLVDDFLLITLDKSKAVRFVETMHRGIPEYGVDVNANKTMVNFDMELRDGPSEDVADTLTVEFGRCPGQNFERKVLNTFKIQSYHMFYDTEHNLTSTVLMTLYGAFCETATKMWAYEPL</sequence>
<dbReference type="PRINTS" id="PR01365">
    <property type="entry name" value="TELOMERASERT"/>
</dbReference>
<keyword evidence="3" id="KW-0548">Nucleotidyltransferase</keyword>